<dbReference type="InterPro" id="IPR011053">
    <property type="entry name" value="Single_hybrid_motif"/>
</dbReference>
<dbReference type="InterPro" id="IPR050709">
    <property type="entry name" value="Biotin_Carboxyl_Carrier/Decarb"/>
</dbReference>
<dbReference type="Proteomes" id="UP001597032">
    <property type="component" value="Unassembled WGS sequence"/>
</dbReference>
<gene>
    <name evidence="3" type="ORF">ACFQZW_02190</name>
</gene>
<evidence type="ECO:0000313" key="3">
    <source>
        <dbReference type="EMBL" id="MFD0760885.1"/>
    </source>
</evidence>
<dbReference type="PROSITE" id="PS00188">
    <property type="entry name" value="BIOTIN"/>
    <property type="match status" value="1"/>
</dbReference>
<keyword evidence="1" id="KW-0092">Biotin</keyword>
<feature type="domain" description="Lipoyl-binding" evidence="2">
    <location>
        <begin position="83"/>
        <end position="161"/>
    </location>
</feature>
<keyword evidence="4" id="KW-1185">Reference proteome</keyword>
<dbReference type="EMBL" id="JBHTIC010000002">
    <property type="protein sequence ID" value="MFD0760885.1"/>
    <property type="molecule type" value="Genomic_DNA"/>
</dbReference>
<dbReference type="InterPro" id="IPR001882">
    <property type="entry name" value="Biotin_BS"/>
</dbReference>
<protein>
    <submittedName>
        <fullName evidence="3">Acetyl-CoA carboxylase biotin carboxyl carrier protein subunit</fullName>
    </submittedName>
</protein>
<dbReference type="PANTHER" id="PTHR45266:SF3">
    <property type="entry name" value="OXALOACETATE DECARBOXYLASE ALPHA CHAIN"/>
    <property type="match status" value="1"/>
</dbReference>
<comment type="caution">
    <text evidence="3">The sequence shown here is derived from an EMBL/GenBank/DDBJ whole genome shotgun (WGS) entry which is preliminary data.</text>
</comment>
<evidence type="ECO:0000259" key="2">
    <source>
        <dbReference type="PROSITE" id="PS50968"/>
    </source>
</evidence>
<dbReference type="Pfam" id="PF00364">
    <property type="entry name" value="Biotin_lipoyl"/>
    <property type="match status" value="1"/>
</dbReference>
<dbReference type="PANTHER" id="PTHR45266">
    <property type="entry name" value="OXALOACETATE DECARBOXYLASE ALPHA CHAIN"/>
    <property type="match status" value="1"/>
</dbReference>
<dbReference type="SUPFAM" id="SSF51230">
    <property type="entry name" value="Single hybrid motif"/>
    <property type="match status" value="1"/>
</dbReference>
<organism evidence="3 4">
    <name type="scientific">Lutibacter aestuarii</name>
    <dbReference type="NCBI Taxonomy" id="861111"/>
    <lineage>
        <taxon>Bacteria</taxon>
        <taxon>Pseudomonadati</taxon>
        <taxon>Bacteroidota</taxon>
        <taxon>Flavobacteriia</taxon>
        <taxon>Flavobacteriales</taxon>
        <taxon>Flavobacteriaceae</taxon>
        <taxon>Lutibacter</taxon>
    </lineage>
</organism>
<evidence type="ECO:0000256" key="1">
    <source>
        <dbReference type="ARBA" id="ARBA00023267"/>
    </source>
</evidence>
<dbReference type="PROSITE" id="PS50968">
    <property type="entry name" value="BIOTINYL_LIPOYL"/>
    <property type="match status" value="1"/>
</dbReference>
<sequence length="161" mass="18253">MEKKFKVKVDESYLYEFKDSDAKSLDLLKLSKSKFHLINNNKSFDIELEQSHFYQKQYVIKVNKHSYKIKISDQLDSLINKMGFSVGAAKKENNIKAPMPGMILSINVKEGQKVKEGETLMILEAMKMENTIGAPKDGTIKAINTKSGNTVEKGELMIEMA</sequence>
<proteinExistence type="predicted"/>
<name>A0ABW2Z7L0_9FLAO</name>
<dbReference type="InterPro" id="IPR000089">
    <property type="entry name" value="Biotin_lipoyl"/>
</dbReference>
<evidence type="ECO:0000313" key="4">
    <source>
        <dbReference type="Proteomes" id="UP001597032"/>
    </source>
</evidence>
<reference evidence="4" key="1">
    <citation type="journal article" date="2019" name="Int. J. Syst. Evol. Microbiol.">
        <title>The Global Catalogue of Microorganisms (GCM) 10K type strain sequencing project: providing services to taxonomists for standard genome sequencing and annotation.</title>
        <authorList>
            <consortium name="The Broad Institute Genomics Platform"/>
            <consortium name="The Broad Institute Genome Sequencing Center for Infectious Disease"/>
            <person name="Wu L."/>
            <person name="Ma J."/>
        </authorList>
    </citation>
    <scope>NUCLEOTIDE SEQUENCE [LARGE SCALE GENOMIC DNA]</scope>
    <source>
        <strain evidence="4">CCUG 60022</strain>
    </source>
</reference>
<dbReference type="Gene3D" id="2.40.50.100">
    <property type="match status" value="1"/>
</dbReference>
<dbReference type="RefSeq" id="WP_298263444.1">
    <property type="nucleotide sequence ID" value="NZ_JBHTIC010000002.1"/>
</dbReference>
<dbReference type="CDD" id="cd06850">
    <property type="entry name" value="biotinyl_domain"/>
    <property type="match status" value="1"/>
</dbReference>
<accession>A0ABW2Z7L0</accession>